<gene>
    <name evidence="4" type="ORF">G5B42_04575</name>
</gene>
<keyword evidence="5" id="KW-1185">Reference proteome</keyword>
<evidence type="ECO:0000256" key="2">
    <source>
        <dbReference type="SAM" id="Phobius"/>
    </source>
</evidence>
<accession>A0A8J6I182</accession>
<keyword evidence="2" id="KW-0472">Membrane</keyword>
<dbReference type="EMBL" id="JAAKDE010000008">
    <property type="protein sequence ID" value="MBA2132819.1"/>
    <property type="molecule type" value="Genomic_DNA"/>
</dbReference>
<dbReference type="AlphaFoldDB" id="A0A8J6I182"/>
<dbReference type="Pfam" id="PF00395">
    <property type="entry name" value="SLH"/>
    <property type="match status" value="1"/>
</dbReference>
<evidence type="ECO:0000313" key="4">
    <source>
        <dbReference type="EMBL" id="MBA2132819.1"/>
    </source>
</evidence>
<sequence>MTLLRLTSKKWLSTVVLGLCFLLAAVPALGQNRAYSDVPDWAYQAVKKLVDNGYLELYEDGTFRGGNPVDRYTFAMVVAKLLTNFGEGVTRAGQDDVALLRKLSNEFQNELVLLTLKNKELEARLVQIEQGRLILAEDQTKNTAGMQALSNELKALRNQVAQILAEKNQLEARLSTLETQQEEHQVELENLRAELEKERRTNRMLLIVLGLIGAAGIFLPAQ</sequence>
<dbReference type="InterPro" id="IPR051465">
    <property type="entry name" value="Cell_Envelope_Struct_Comp"/>
</dbReference>
<protein>
    <submittedName>
        <fullName evidence="4">S-layer homology domain-containing protein</fullName>
    </submittedName>
</protein>
<feature type="domain" description="SLH" evidence="3">
    <location>
        <begin position="29"/>
        <end position="92"/>
    </location>
</feature>
<dbReference type="PANTHER" id="PTHR43308">
    <property type="entry name" value="OUTER MEMBRANE PROTEIN ALPHA-RELATED"/>
    <property type="match status" value="1"/>
</dbReference>
<keyword evidence="1" id="KW-0175">Coiled coil</keyword>
<dbReference type="Proteomes" id="UP000657177">
    <property type="component" value="Unassembled WGS sequence"/>
</dbReference>
<proteinExistence type="predicted"/>
<dbReference type="InterPro" id="IPR001119">
    <property type="entry name" value="SLH_dom"/>
</dbReference>
<dbReference type="RefSeq" id="WP_181339270.1">
    <property type="nucleotide sequence ID" value="NZ_JAAKDE010000008.1"/>
</dbReference>
<organism evidence="4 5">
    <name type="scientific">Capillibacterium thermochitinicola</name>
    <dbReference type="NCBI Taxonomy" id="2699427"/>
    <lineage>
        <taxon>Bacteria</taxon>
        <taxon>Bacillati</taxon>
        <taxon>Bacillota</taxon>
        <taxon>Capillibacterium</taxon>
    </lineage>
</organism>
<reference evidence="4" key="1">
    <citation type="submission" date="2020-06" db="EMBL/GenBank/DDBJ databases">
        <title>Novel chitinolytic bacterium.</title>
        <authorList>
            <person name="Ungkulpasvich U."/>
            <person name="Kosugi A."/>
            <person name="Uke A."/>
        </authorList>
    </citation>
    <scope>NUCLEOTIDE SEQUENCE</scope>
    <source>
        <strain evidence="4">UUS1-1</strain>
    </source>
</reference>
<evidence type="ECO:0000313" key="5">
    <source>
        <dbReference type="Proteomes" id="UP000657177"/>
    </source>
</evidence>
<feature type="transmembrane region" description="Helical" evidence="2">
    <location>
        <begin position="204"/>
        <end position="221"/>
    </location>
</feature>
<feature type="coiled-coil region" evidence="1">
    <location>
        <begin position="104"/>
        <end position="208"/>
    </location>
</feature>
<evidence type="ECO:0000256" key="1">
    <source>
        <dbReference type="SAM" id="Coils"/>
    </source>
</evidence>
<keyword evidence="2" id="KW-0812">Transmembrane</keyword>
<keyword evidence="2" id="KW-1133">Transmembrane helix</keyword>
<dbReference type="PROSITE" id="PS51272">
    <property type="entry name" value="SLH"/>
    <property type="match status" value="1"/>
</dbReference>
<comment type="caution">
    <text evidence="4">The sequence shown here is derived from an EMBL/GenBank/DDBJ whole genome shotgun (WGS) entry which is preliminary data.</text>
</comment>
<name>A0A8J6I182_9FIRM</name>
<dbReference type="PANTHER" id="PTHR43308:SF1">
    <property type="entry name" value="OUTER MEMBRANE PROTEIN ALPHA"/>
    <property type="match status" value="1"/>
</dbReference>
<evidence type="ECO:0000259" key="3">
    <source>
        <dbReference type="PROSITE" id="PS51272"/>
    </source>
</evidence>